<dbReference type="Pfam" id="PF20586">
    <property type="entry name" value="DUF6788"/>
    <property type="match status" value="1"/>
</dbReference>
<evidence type="ECO:0000313" key="3">
    <source>
        <dbReference type="Proteomes" id="UP000766550"/>
    </source>
</evidence>
<reference evidence="2 3" key="1">
    <citation type="submission" date="2021-06" db="EMBL/GenBank/DDBJ databases">
        <title>New haloarchaea isolates fom saline soil.</title>
        <authorList>
            <person name="Duran-Viseras A."/>
            <person name="Sanchez-Porro C.S."/>
            <person name="Ventosa A."/>
        </authorList>
    </citation>
    <scope>NUCLEOTIDE SEQUENCE [LARGE SCALE GENOMIC DNA]</scope>
    <source>
        <strain evidence="2 3">JCM 183640</strain>
    </source>
</reference>
<name>A0A8J8C5H6_9EURY</name>
<organism evidence="2 3">
    <name type="scientific">Haloarcula limicola</name>
    <dbReference type="NCBI Taxonomy" id="1429915"/>
    <lineage>
        <taxon>Archaea</taxon>
        <taxon>Methanobacteriati</taxon>
        <taxon>Methanobacteriota</taxon>
        <taxon>Stenosarchaea group</taxon>
        <taxon>Halobacteria</taxon>
        <taxon>Halobacteriales</taxon>
        <taxon>Haloarculaceae</taxon>
        <taxon>Haloarcula</taxon>
    </lineage>
</organism>
<keyword evidence="3" id="KW-1185">Reference proteome</keyword>
<feature type="domain" description="DUF6788" evidence="1">
    <location>
        <begin position="29"/>
        <end position="64"/>
    </location>
</feature>
<comment type="caution">
    <text evidence="2">The sequence shown here is derived from an EMBL/GenBank/DDBJ whole genome shotgun (WGS) entry which is preliminary data.</text>
</comment>
<dbReference type="EMBL" id="JAHQXF010000004">
    <property type="protein sequence ID" value="MBV0926337.1"/>
    <property type="molecule type" value="Genomic_DNA"/>
</dbReference>
<evidence type="ECO:0000313" key="2">
    <source>
        <dbReference type="EMBL" id="MBV0926337.1"/>
    </source>
</evidence>
<accession>A0A8J8C5H6</accession>
<proteinExistence type="predicted"/>
<dbReference type="InterPro" id="IPR046738">
    <property type="entry name" value="DUF6788"/>
</dbReference>
<dbReference type="OrthoDB" id="204292at2157"/>
<dbReference type="AlphaFoldDB" id="A0A8J8C5H6"/>
<dbReference type="Proteomes" id="UP000766550">
    <property type="component" value="Unassembled WGS sequence"/>
</dbReference>
<protein>
    <recommendedName>
        <fullName evidence="1">DUF6788 domain-containing protein</fullName>
    </recommendedName>
</protein>
<sequence>METPDRWNDHEDWDEALEIAREKADLPSGNGTLTTKLIDGRSYYYLQWREDDQIKSQYVGPVEPAK</sequence>
<gene>
    <name evidence="2" type="ORF">KTS45_19190</name>
</gene>
<evidence type="ECO:0000259" key="1">
    <source>
        <dbReference type="Pfam" id="PF20586"/>
    </source>
</evidence>